<gene>
    <name evidence="7" type="ORF">SAMN02746019_00028730</name>
</gene>
<dbReference type="GO" id="GO:0016887">
    <property type="term" value="F:ATP hydrolysis activity"/>
    <property type="evidence" value="ECO:0007669"/>
    <property type="project" value="InterPro"/>
</dbReference>
<dbReference type="Pfam" id="PF00004">
    <property type="entry name" value="AAA"/>
    <property type="match status" value="1"/>
</dbReference>
<dbReference type="Proteomes" id="UP000197025">
    <property type="component" value="Unassembled WGS sequence"/>
</dbReference>
<evidence type="ECO:0000313" key="8">
    <source>
        <dbReference type="Proteomes" id="UP000197025"/>
    </source>
</evidence>
<dbReference type="InParanoid" id="A0A212RUT6"/>
<dbReference type="AlphaFoldDB" id="A0A212RUT6"/>
<dbReference type="PANTHER" id="PTHR23077">
    <property type="entry name" value="AAA-FAMILY ATPASE"/>
    <property type="match status" value="1"/>
</dbReference>
<organism evidence="7 8">
    <name type="scientific">Thermoflexus hugenholtzii JAD2</name>
    <dbReference type="NCBI Taxonomy" id="877466"/>
    <lineage>
        <taxon>Bacteria</taxon>
        <taxon>Bacillati</taxon>
        <taxon>Chloroflexota</taxon>
        <taxon>Thermoflexia</taxon>
        <taxon>Thermoflexales</taxon>
        <taxon>Thermoflexaceae</taxon>
        <taxon>Thermoflexus</taxon>
    </lineage>
</organism>
<dbReference type="RefSeq" id="WP_088572546.1">
    <property type="nucleotide sequence ID" value="NZ_FYEK01000078.1"/>
</dbReference>
<feature type="domain" description="AAA+ ATPase" evidence="6">
    <location>
        <begin position="289"/>
        <end position="428"/>
    </location>
</feature>
<dbReference type="InterPro" id="IPR050168">
    <property type="entry name" value="AAA_ATPase_domain"/>
</dbReference>
<dbReference type="InterPro" id="IPR027417">
    <property type="entry name" value="P-loop_NTPase"/>
</dbReference>
<feature type="region of interest" description="Disordered" evidence="5">
    <location>
        <begin position="1"/>
        <end position="25"/>
    </location>
</feature>
<evidence type="ECO:0000256" key="1">
    <source>
        <dbReference type="ARBA" id="ARBA00022741"/>
    </source>
</evidence>
<keyword evidence="7" id="KW-0647">Proteasome</keyword>
<evidence type="ECO:0000256" key="4">
    <source>
        <dbReference type="RuleBase" id="RU003651"/>
    </source>
</evidence>
<dbReference type="GO" id="GO:0000502">
    <property type="term" value="C:proteasome complex"/>
    <property type="evidence" value="ECO:0007669"/>
    <property type="project" value="UniProtKB-KW"/>
</dbReference>
<proteinExistence type="inferred from homology"/>
<evidence type="ECO:0000256" key="2">
    <source>
        <dbReference type="ARBA" id="ARBA00022840"/>
    </source>
</evidence>
<dbReference type="Gene3D" id="1.10.8.60">
    <property type="match status" value="1"/>
</dbReference>
<dbReference type="InterPro" id="IPR003593">
    <property type="entry name" value="AAA+_ATPase"/>
</dbReference>
<name>A0A212RUT6_9CHLR</name>
<keyword evidence="8" id="KW-1185">Reference proteome</keyword>
<sequence>MSETEQDPLAPLPPSPGPSSSATPGPIAAREVALVRQVKGLHRVARAFYERLLQQGKVVLLGERWDFQGQPDGAPQLHQDPDGFVYPIRAVMKAEIDGALCRIQLEPGFSENLTVRIRCAPADLARVEAFLQAHLQEPMVIYVPQPSLSGMIRLLDQLRQRATMTRIQGPEGSAPVFALHPSGRLIPLKARIEVYIDEGWISLDWENVWEGKLRVETPPALAEELSALLARTVGRRPRVRASSSSAAVDVGEVDWEDLGGLEAVRAELQNWIIELLRNPGVFRHLDLQPPKGVLLIGPPGTGKTTLARVLARRSEAVFLVLTPPDVFSMWYGESARRIAEVFAEARREAAQGRPVLVFIDEIDGFCPRREGAHEETRRAFAQLCTEMDGLTPLSGMIVLGATNRPQDLDPALLRPGRFDRKIVIPLPDRKAREEIFRVHLRRRPLDPAVSLAELAAKTRGFSGAEIAAVCARAAYLALEAFAASQGISISELKPERYQTLRIRREDLLQAIREIRRERQATRPRARRRKT</sequence>
<dbReference type="SUPFAM" id="SSF52540">
    <property type="entry name" value="P-loop containing nucleoside triphosphate hydrolases"/>
    <property type="match status" value="1"/>
</dbReference>
<dbReference type="OrthoDB" id="9809379at2"/>
<reference evidence="8" key="1">
    <citation type="submission" date="2017-06" db="EMBL/GenBank/DDBJ databases">
        <authorList>
            <person name="Varghese N."/>
            <person name="Submissions S."/>
        </authorList>
    </citation>
    <scope>NUCLEOTIDE SEQUENCE [LARGE SCALE GENOMIC DNA]</scope>
    <source>
        <strain evidence="8">JAD2</strain>
    </source>
</reference>
<keyword evidence="1 4" id="KW-0547">Nucleotide-binding</keyword>
<evidence type="ECO:0000256" key="3">
    <source>
        <dbReference type="ARBA" id="ARBA00023054"/>
    </source>
</evidence>
<evidence type="ECO:0000256" key="5">
    <source>
        <dbReference type="SAM" id="MobiDB-lite"/>
    </source>
</evidence>
<accession>A0A212RUT6</accession>
<keyword evidence="3" id="KW-0175">Coiled coil</keyword>
<dbReference type="InterPro" id="IPR041569">
    <property type="entry name" value="AAA_lid_3"/>
</dbReference>
<dbReference type="EMBL" id="FYEK01000078">
    <property type="protein sequence ID" value="SNB76459.1"/>
    <property type="molecule type" value="Genomic_DNA"/>
</dbReference>
<dbReference type="Gene3D" id="3.40.50.300">
    <property type="entry name" value="P-loop containing nucleotide triphosphate hydrolases"/>
    <property type="match status" value="1"/>
</dbReference>
<dbReference type="PROSITE" id="PS00674">
    <property type="entry name" value="AAA"/>
    <property type="match status" value="1"/>
</dbReference>
<evidence type="ECO:0000313" key="7">
    <source>
        <dbReference type="EMBL" id="SNB76459.1"/>
    </source>
</evidence>
<dbReference type="SMART" id="SM00382">
    <property type="entry name" value="AAA"/>
    <property type="match status" value="1"/>
</dbReference>
<dbReference type="Pfam" id="PF17862">
    <property type="entry name" value="AAA_lid_3"/>
    <property type="match status" value="1"/>
</dbReference>
<keyword evidence="2 4" id="KW-0067">ATP-binding</keyword>
<dbReference type="InterPro" id="IPR003960">
    <property type="entry name" value="ATPase_AAA_CS"/>
</dbReference>
<protein>
    <submittedName>
        <fullName evidence="7">ATP-dependent 26S proteasome regulatory subunit</fullName>
    </submittedName>
</protein>
<dbReference type="GO" id="GO:0005524">
    <property type="term" value="F:ATP binding"/>
    <property type="evidence" value="ECO:0007669"/>
    <property type="project" value="UniProtKB-KW"/>
</dbReference>
<evidence type="ECO:0000259" key="6">
    <source>
        <dbReference type="SMART" id="SM00382"/>
    </source>
</evidence>
<dbReference type="InterPro" id="IPR003959">
    <property type="entry name" value="ATPase_AAA_core"/>
</dbReference>
<dbReference type="FunFam" id="3.40.50.300:FF:001025">
    <property type="entry name" value="ATPase family, AAA domain-containing 2B"/>
    <property type="match status" value="1"/>
</dbReference>
<comment type="similarity">
    <text evidence="4">Belongs to the AAA ATPase family.</text>
</comment>